<dbReference type="GO" id="GO:0052381">
    <property type="term" value="F:tRNA dimethylallyltransferase activity"/>
    <property type="evidence" value="ECO:0007669"/>
    <property type="project" value="UniProtKB-UniRule"/>
</dbReference>
<comment type="subunit">
    <text evidence="10">Monomer.</text>
</comment>
<evidence type="ECO:0000313" key="14">
    <source>
        <dbReference type="EMBL" id="PTW45561.1"/>
    </source>
</evidence>
<dbReference type="GO" id="GO:0006400">
    <property type="term" value="P:tRNA modification"/>
    <property type="evidence" value="ECO:0007669"/>
    <property type="project" value="TreeGrafter"/>
</dbReference>
<comment type="caution">
    <text evidence="10">Lacks conserved residue(s) required for the propagation of feature annotation.</text>
</comment>
<dbReference type="InterPro" id="IPR027417">
    <property type="entry name" value="P-loop_NTPase"/>
</dbReference>
<evidence type="ECO:0000256" key="1">
    <source>
        <dbReference type="ARBA" id="ARBA00001946"/>
    </source>
</evidence>
<evidence type="ECO:0000256" key="12">
    <source>
        <dbReference type="RuleBase" id="RU003784"/>
    </source>
</evidence>
<keyword evidence="5 10" id="KW-0819">tRNA processing</keyword>
<keyword evidence="6 10" id="KW-0547">Nucleotide-binding</keyword>
<organism evidence="14 15">
    <name type="scientific">Sphingomonas faeni</name>
    <dbReference type="NCBI Taxonomy" id="185950"/>
    <lineage>
        <taxon>Bacteria</taxon>
        <taxon>Pseudomonadati</taxon>
        <taxon>Pseudomonadota</taxon>
        <taxon>Alphaproteobacteria</taxon>
        <taxon>Sphingomonadales</taxon>
        <taxon>Sphingomonadaceae</taxon>
        <taxon>Sphingomonas</taxon>
    </lineage>
</organism>
<evidence type="ECO:0000256" key="9">
    <source>
        <dbReference type="ARBA" id="ARBA00049563"/>
    </source>
</evidence>
<name>A0A2T5U251_9SPHN</name>
<evidence type="ECO:0000256" key="8">
    <source>
        <dbReference type="ARBA" id="ARBA00022842"/>
    </source>
</evidence>
<protein>
    <recommendedName>
        <fullName evidence="10">tRNA dimethylallyltransferase</fullName>
        <ecNumber evidence="10">2.5.1.75</ecNumber>
    </recommendedName>
    <alternativeName>
        <fullName evidence="10">Dimethylallyl diphosphate:tRNA dimethylallyltransferase</fullName>
        <shortName evidence="10">DMAPP:tRNA dimethylallyltransferase</shortName>
        <shortName evidence="10">DMATase</shortName>
    </alternativeName>
    <alternativeName>
        <fullName evidence="10">Isopentenyl-diphosphate:tRNA isopentenyltransferase</fullName>
        <shortName evidence="10">IPP transferase</shortName>
        <shortName evidence="10">IPPT</shortName>
        <shortName evidence="10">IPTase</shortName>
    </alternativeName>
</protein>
<dbReference type="EMBL" id="QAYE01000007">
    <property type="protein sequence ID" value="PTW45561.1"/>
    <property type="molecule type" value="Genomic_DNA"/>
</dbReference>
<keyword evidence="4 10" id="KW-0808">Transferase</keyword>
<evidence type="ECO:0000313" key="15">
    <source>
        <dbReference type="Proteomes" id="UP000244013"/>
    </source>
</evidence>
<comment type="catalytic activity">
    <reaction evidence="9 10 11">
        <text>adenosine(37) in tRNA + dimethylallyl diphosphate = N(6)-dimethylallyladenosine(37) in tRNA + diphosphate</text>
        <dbReference type="Rhea" id="RHEA:26482"/>
        <dbReference type="Rhea" id="RHEA-COMP:10162"/>
        <dbReference type="Rhea" id="RHEA-COMP:10375"/>
        <dbReference type="ChEBI" id="CHEBI:33019"/>
        <dbReference type="ChEBI" id="CHEBI:57623"/>
        <dbReference type="ChEBI" id="CHEBI:74411"/>
        <dbReference type="ChEBI" id="CHEBI:74415"/>
        <dbReference type="EC" id="2.5.1.75"/>
    </reaction>
</comment>
<evidence type="ECO:0000256" key="13">
    <source>
        <dbReference type="RuleBase" id="RU003785"/>
    </source>
</evidence>
<evidence type="ECO:0000256" key="10">
    <source>
        <dbReference type="HAMAP-Rule" id="MF_00185"/>
    </source>
</evidence>
<dbReference type="PANTHER" id="PTHR11088:SF60">
    <property type="entry name" value="TRNA DIMETHYLALLYLTRANSFERASE"/>
    <property type="match status" value="1"/>
</dbReference>
<dbReference type="GO" id="GO:0005524">
    <property type="term" value="F:ATP binding"/>
    <property type="evidence" value="ECO:0007669"/>
    <property type="project" value="UniProtKB-UniRule"/>
</dbReference>
<dbReference type="NCBIfam" id="TIGR00174">
    <property type="entry name" value="miaA"/>
    <property type="match status" value="1"/>
</dbReference>
<evidence type="ECO:0000256" key="3">
    <source>
        <dbReference type="ARBA" id="ARBA00005842"/>
    </source>
</evidence>
<evidence type="ECO:0000256" key="4">
    <source>
        <dbReference type="ARBA" id="ARBA00022679"/>
    </source>
</evidence>
<evidence type="ECO:0000256" key="2">
    <source>
        <dbReference type="ARBA" id="ARBA00003213"/>
    </source>
</evidence>
<comment type="function">
    <text evidence="2 10 12">Catalyzes the transfer of a dimethylallyl group onto the adenine at position 37 in tRNAs that read codons beginning with uridine, leading to the formation of N6-(dimethylallyl)adenosine (i(6)A).</text>
</comment>
<accession>A0A2T5U251</accession>
<proteinExistence type="inferred from homology"/>
<evidence type="ECO:0000256" key="6">
    <source>
        <dbReference type="ARBA" id="ARBA00022741"/>
    </source>
</evidence>
<dbReference type="Proteomes" id="UP000244013">
    <property type="component" value="Unassembled WGS sequence"/>
</dbReference>
<dbReference type="Gene3D" id="1.10.20.140">
    <property type="match status" value="1"/>
</dbReference>
<dbReference type="Pfam" id="PF01715">
    <property type="entry name" value="IPPT"/>
    <property type="match status" value="1"/>
</dbReference>
<dbReference type="HAMAP" id="MF_00185">
    <property type="entry name" value="IPP_trans"/>
    <property type="match status" value="1"/>
</dbReference>
<evidence type="ECO:0000256" key="7">
    <source>
        <dbReference type="ARBA" id="ARBA00022840"/>
    </source>
</evidence>
<comment type="cofactor">
    <cofactor evidence="1 10">
        <name>Mg(2+)</name>
        <dbReference type="ChEBI" id="CHEBI:18420"/>
    </cofactor>
</comment>
<dbReference type="PANTHER" id="PTHR11088">
    <property type="entry name" value="TRNA DIMETHYLALLYLTRANSFERASE"/>
    <property type="match status" value="1"/>
</dbReference>
<gene>
    <name evidence="10" type="primary">miaA</name>
    <name evidence="14" type="ORF">C8J25_107245</name>
</gene>
<comment type="caution">
    <text evidence="14">The sequence shown here is derived from an EMBL/GenBank/DDBJ whole genome shotgun (WGS) entry which is preliminary data.</text>
</comment>
<feature type="binding site" evidence="10">
    <location>
        <begin position="22"/>
        <end position="29"/>
    </location>
    <ligand>
        <name>ATP</name>
        <dbReference type="ChEBI" id="CHEBI:30616"/>
    </ligand>
</feature>
<feature type="site" description="Interaction with substrate tRNA" evidence="10">
    <location>
        <position position="136"/>
    </location>
</feature>
<evidence type="ECO:0000256" key="5">
    <source>
        <dbReference type="ARBA" id="ARBA00022694"/>
    </source>
</evidence>
<keyword evidence="7 10" id="KW-0067">ATP-binding</keyword>
<feature type="region of interest" description="Interaction with substrate tRNA" evidence="10">
    <location>
        <begin position="47"/>
        <end position="50"/>
    </location>
</feature>
<dbReference type="InterPro" id="IPR039657">
    <property type="entry name" value="Dimethylallyltransferase"/>
</dbReference>
<dbReference type="AlphaFoldDB" id="A0A2T5U251"/>
<dbReference type="Gene3D" id="3.40.50.300">
    <property type="entry name" value="P-loop containing nucleotide triphosphate hydrolases"/>
    <property type="match status" value="1"/>
</dbReference>
<dbReference type="SUPFAM" id="SSF52540">
    <property type="entry name" value="P-loop containing nucleoside triphosphate hydrolases"/>
    <property type="match status" value="1"/>
</dbReference>
<dbReference type="EC" id="2.5.1.75" evidence="10"/>
<feature type="site" description="Interaction with substrate tRNA" evidence="10">
    <location>
        <position position="114"/>
    </location>
</feature>
<evidence type="ECO:0000256" key="11">
    <source>
        <dbReference type="RuleBase" id="RU003783"/>
    </source>
</evidence>
<feature type="binding site" evidence="10">
    <location>
        <begin position="24"/>
        <end position="29"/>
    </location>
    <ligand>
        <name>substrate</name>
    </ligand>
</feature>
<sequence>MPEAISVAVNIETLPKVALIAGPTASGKSALALAIAARHDGVVINADSAQVYADLRILTARPSAEEEASAPHRLFGHVDAADASYSAARWATEATLAIRDTLAEGKLPILVGGTGLYIRTLLDGIAPVPDIDPALREEVRALPVAEAHAALTQLDPQAATKLNAADTTRVARALEVVRGTGRTLTDWQTDKVGGIGETIGVRALILIPDRDWLNARIDQRFAEMADTSREEIAALLARTDIPQDAPIRRAIGVPEIAALVRGETSKPDAVAAGSLATRRYAKRQYTWLRHQPPAAWPRTEALDLPTRLHQFETILLK</sequence>
<keyword evidence="8 10" id="KW-0460">Magnesium</keyword>
<dbReference type="InterPro" id="IPR018022">
    <property type="entry name" value="IPT"/>
</dbReference>
<reference evidence="14 15" key="1">
    <citation type="submission" date="2018-04" db="EMBL/GenBank/DDBJ databases">
        <title>Genomic Encyclopedia of Type Strains, Phase III (KMG-III): the genomes of soil and plant-associated and newly described type strains.</title>
        <authorList>
            <person name="Whitman W."/>
        </authorList>
    </citation>
    <scope>NUCLEOTIDE SEQUENCE [LARGE SCALE GENOMIC DNA]</scope>
    <source>
        <strain evidence="14 15">MA-olki</strain>
    </source>
</reference>
<comment type="similarity">
    <text evidence="3 10 13">Belongs to the IPP transferase family.</text>
</comment>